<dbReference type="PANTHER" id="PTHR37792:SF1">
    <property type="entry name" value="RIBONUCLEASE MRP PROTEIN SUBUNIT RMP1"/>
    <property type="match status" value="1"/>
</dbReference>
<dbReference type="CDD" id="cd22573">
    <property type="entry name" value="RMP1_RBD"/>
    <property type="match status" value="1"/>
</dbReference>
<reference evidence="3" key="1">
    <citation type="submission" date="2021-06" db="EMBL/GenBank/DDBJ databases">
        <title>Candida auris outbreak in lebanese hospital.</title>
        <authorList>
            <person name="Finianos M."/>
        </authorList>
    </citation>
    <scope>NUCLEOTIDE SEQUENCE</scope>
    <source>
        <strain evidence="3">CA7LBN</strain>
    </source>
</reference>
<dbReference type="EMBL" id="CP076749">
    <property type="protein sequence ID" value="QWW21359.1"/>
    <property type="molecule type" value="Genomic_DNA"/>
</dbReference>
<evidence type="ECO:0000313" key="3">
    <source>
        <dbReference type="EMBL" id="QWW21359.1"/>
    </source>
</evidence>
<feature type="domain" description="RNase MRP protein 1 RNA binding" evidence="2">
    <location>
        <begin position="26"/>
        <end position="120"/>
    </location>
</feature>
<dbReference type="Pfam" id="PF20945">
    <property type="entry name" value="RMP1"/>
    <property type="match status" value="1"/>
</dbReference>
<dbReference type="GO" id="GO:0000172">
    <property type="term" value="C:ribonuclease MRP complex"/>
    <property type="evidence" value="ECO:0007669"/>
    <property type="project" value="InterPro"/>
</dbReference>
<gene>
    <name evidence="3" type="ORF">CA7LBN_000105</name>
</gene>
<evidence type="ECO:0000256" key="1">
    <source>
        <dbReference type="SAM" id="MobiDB-lite"/>
    </source>
</evidence>
<dbReference type="InterPro" id="IPR047205">
    <property type="entry name" value="RMP1"/>
</dbReference>
<feature type="region of interest" description="Disordered" evidence="1">
    <location>
        <begin position="160"/>
        <end position="215"/>
    </location>
</feature>
<feature type="compositionally biased region" description="Basic and acidic residues" evidence="1">
    <location>
        <begin position="167"/>
        <end position="195"/>
    </location>
</feature>
<dbReference type="InterPro" id="IPR047204">
    <property type="entry name" value="RMP1_RBD"/>
</dbReference>
<accession>A0A8F3AE65</accession>
<protein>
    <recommendedName>
        <fullName evidence="2">RNase MRP protein 1 RNA binding domain-containing protein</fullName>
    </recommendedName>
</protein>
<name>A0A8F3AE65_CANAR</name>
<dbReference type="GO" id="GO:0000294">
    <property type="term" value="P:nuclear-transcribed mRNA catabolic process, RNase MRP-dependent"/>
    <property type="evidence" value="ECO:0007669"/>
    <property type="project" value="TreeGrafter"/>
</dbReference>
<dbReference type="AlphaFoldDB" id="A0A8F3AE65"/>
<proteinExistence type="predicted"/>
<dbReference type="GO" id="GO:0042134">
    <property type="term" value="F:rRNA primary transcript binding"/>
    <property type="evidence" value="ECO:0007669"/>
    <property type="project" value="InterPro"/>
</dbReference>
<evidence type="ECO:0000259" key="2">
    <source>
        <dbReference type="Pfam" id="PF20945"/>
    </source>
</evidence>
<feature type="compositionally biased region" description="Basic residues" evidence="1">
    <location>
        <begin position="196"/>
        <end position="207"/>
    </location>
</feature>
<sequence>MILHPFAAKRGPLTGPSKGLQNEYAILHLLYHRNYNQHRVAVWWRYFDMIHRGVRKVLRGIYEAQEAKKIRRREELEKEVAAVASHLLTRVMGKAFYHFHSVIALGQFVNLGFVLVANLSALRSLLLEIEGVQSRRHMQEKPLKSVKIDADDIGEELTIDSVSKPEPSPEVRTIDLFEDIAPKKRSREEPDSGKSEKKKKKKKKKSKSAIDDIFG</sequence>
<organism evidence="3">
    <name type="scientific">Candidozyma auris</name>
    <name type="common">Yeast</name>
    <name type="synonym">Candida auris</name>
    <dbReference type="NCBI Taxonomy" id="498019"/>
    <lineage>
        <taxon>Eukaryota</taxon>
        <taxon>Fungi</taxon>
        <taxon>Dikarya</taxon>
        <taxon>Ascomycota</taxon>
        <taxon>Saccharomycotina</taxon>
        <taxon>Pichiomycetes</taxon>
        <taxon>Metschnikowiaceae</taxon>
        <taxon>Candidozyma</taxon>
    </lineage>
</organism>
<dbReference type="PANTHER" id="PTHR37792">
    <property type="entry name" value="RIBONUCLEASE MRP PROTEIN SUBUNIT RMP1"/>
    <property type="match status" value="1"/>
</dbReference>
<dbReference type="GO" id="GO:0000466">
    <property type="term" value="P:maturation of 5.8S rRNA from tricistronic rRNA transcript (SSU-rRNA, 5.8S rRNA, LSU-rRNA)"/>
    <property type="evidence" value="ECO:0007669"/>
    <property type="project" value="TreeGrafter"/>
</dbReference>
<dbReference type="Proteomes" id="UP000825438">
    <property type="component" value="Chromosome I"/>
</dbReference>